<name>A0A6J1IXU5_CUCMA</name>
<protein>
    <submittedName>
        <fullName evidence="4">VQ motif-containing protein 22-like</fullName>
    </submittedName>
</protein>
<dbReference type="InterPro" id="IPR039609">
    <property type="entry name" value="VQ_15/22"/>
</dbReference>
<dbReference type="Proteomes" id="UP000504608">
    <property type="component" value="Unplaced"/>
</dbReference>
<evidence type="ECO:0000256" key="1">
    <source>
        <dbReference type="SAM" id="MobiDB-lite"/>
    </source>
</evidence>
<evidence type="ECO:0000259" key="2">
    <source>
        <dbReference type="Pfam" id="PF05678"/>
    </source>
</evidence>
<feature type="compositionally biased region" description="Polar residues" evidence="1">
    <location>
        <begin position="193"/>
        <end position="203"/>
    </location>
</feature>
<dbReference type="AlphaFoldDB" id="A0A6J1IXU5"/>
<reference evidence="4" key="1">
    <citation type="submission" date="2025-08" db="UniProtKB">
        <authorList>
            <consortium name="RefSeq"/>
        </authorList>
    </citation>
    <scope>IDENTIFICATION</scope>
    <source>
        <tissue evidence="4">Young leaves</tissue>
    </source>
</reference>
<gene>
    <name evidence="4" type="primary">LOC111480903</name>
</gene>
<sequence length="203" mass="21827">MADQWIHMYHQDNLSNNQQLSFNLSDHHQVNNDDNSGVVSDSTVVTAAVSSATTLPTSSGLIPDGGRVSKPVRKRTRASRRTPTTLFNTDAANFRAMVQQFTGGPSNNASNFSTFGFSSNSNAVFDPSVAAYNLNAPPVFQFQNQAPPPAPLQQQPFMFSLGNSAASETFFQQGGGLRSNDSNVNYTGLFDGSSPTAQNPRSE</sequence>
<evidence type="ECO:0000313" key="4">
    <source>
        <dbReference type="RefSeq" id="XP_022981901.1"/>
    </source>
</evidence>
<feature type="region of interest" description="Disordered" evidence="1">
    <location>
        <begin position="57"/>
        <end position="80"/>
    </location>
</feature>
<dbReference type="RefSeq" id="XP_022981901.1">
    <property type="nucleotide sequence ID" value="XM_023126133.1"/>
</dbReference>
<keyword evidence="3" id="KW-1185">Reference proteome</keyword>
<dbReference type="OrthoDB" id="1726347at2759"/>
<dbReference type="PANTHER" id="PTHR33179:SF29">
    <property type="entry name" value="OS06G0666400 PROTEIN"/>
    <property type="match status" value="1"/>
</dbReference>
<feature type="region of interest" description="Disordered" evidence="1">
    <location>
        <begin position="182"/>
        <end position="203"/>
    </location>
</feature>
<dbReference type="Pfam" id="PF05678">
    <property type="entry name" value="VQ"/>
    <property type="match status" value="1"/>
</dbReference>
<dbReference type="InterPro" id="IPR008889">
    <property type="entry name" value="VQ"/>
</dbReference>
<evidence type="ECO:0000313" key="3">
    <source>
        <dbReference type="Proteomes" id="UP000504608"/>
    </source>
</evidence>
<dbReference type="GeneID" id="111480903"/>
<dbReference type="KEGG" id="cmax:111480903"/>
<organism evidence="3 4">
    <name type="scientific">Cucurbita maxima</name>
    <name type="common">Pumpkin</name>
    <name type="synonym">Winter squash</name>
    <dbReference type="NCBI Taxonomy" id="3661"/>
    <lineage>
        <taxon>Eukaryota</taxon>
        <taxon>Viridiplantae</taxon>
        <taxon>Streptophyta</taxon>
        <taxon>Embryophyta</taxon>
        <taxon>Tracheophyta</taxon>
        <taxon>Spermatophyta</taxon>
        <taxon>Magnoliopsida</taxon>
        <taxon>eudicotyledons</taxon>
        <taxon>Gunneridae</taxon>
        <taxon>Pentapetalae</taxon>
        <taxon>rosids</taxon>
        <taxon>fabids</taxon>
        <taxon>Cucurbitales</taxon>
        <taxon>Cucurbitaceae</taxon>
        <taxon>Cucurbiteae</taxon>
        <taxon>Cucurbita</taxon>
    </lineage>
</organism>
<feature type="compositionally biased region" description="Basic residues" evidence="1">
    <location>
        <begin position="70"/>
        <end position="80"/>
    </location>
</feature>
<proteinExistence type="predicted"/>
<dbReference type="PANTHER" id="PTHR33179">
    <property type="entry name" value="VQ MOTIF-CONTAINING PROTEIN"/>
    <property type="match status" value="1"/>
</dbReference>
<feature type="domain" description="VQ" evidence="2">
    <location>
        <begin position="82"/>
        <end position="107"/>
    </location>
</feature>
<accession>A0A6J1IXU5</accession>